<keyword evidence="2" id="KW-0678">Repressor</keyword>
<keyword evidence="5" id="KW-0539">Nucleus</keyword>
<evidence type="ECO:0000256" key="3">
    <source>
        <dbReference type="ARBA" id="ARBA00023015"/>
    </source>
</evidence>
<feature type="domain" description="OVATE" evidence="6">
    <location>
        <begin position="1"/>
        <end position="39"/>
    </location>
</feature>
<keyword evidence="8" id="KW-1185">Reference proteome</keyword>
<dbReference type="GO" id="GO:0005634">
    <property type="term" value="C:nucleus"/>
    <property type="evidence" value="ECO:0007669"/>
    <property type="project" value="UniProtKB-SubCell"/>
</dbReference>
<sequence length="86" mass="9931">MVEMIVEKQIFGGEELTNLFECSISLNSDCNHPKTVEDFFREKSPGSSKLQRSASVSEIIRLYDRNKRYVGLMVVVTMVRMVVVQW</sequence>
<comment type="subcellular location">
    <subcellularLocation>
        <location evidence="1">Nucleus</location>
    </subcellularLocation>
</comment>
<evidence type="ECO:0000313" key="8">
    <source>
        <dbReference type="Proteomes" id="UP000215914"/>
    </source>
</evidence>
<dbReference type="InterPro" id="IPR006458">
    <property type="entry name" value="Ovate_C"/>
</dbReference>
<dbReference type="AlphaFoldDB" id="A0A9K3E236"/>
<proteinExistence type="predicted"/>
<evidence type="ECO:0000256" key="4">
    <source>
        <dbReference type="ARBA" id="ARBA00023163"/>
    </source>
</evidence>
<gene>
    <name evidence="7" type="ORF">HanXRQr2_Chr15g0705851</name>
</gene>
<evidence type="ECO:0000256" key="5">
    <source>
        <dbReference type="ARBA" id="ARBA00023242"/>
    </source>
</evidence>
<dbReference type="Pfam" id="PF04844">
    <property type="entry name" value="Ovate"/>
    <property type="match status" value="1"/>
</dbReference>
<dbReference type="GO" id="GO:0045892">
    <property type="term" value="P:negative regulation of DNA-templated transcription"/>
    <property type="evidence" value="ECO:0007669"/>
    <property type="project" value="UniProtKB-ARBA"/>
</dbReference>
<evidence type="ECO:0000259" key="6">
    <source>
        <dbReference type="Pfam" id="PF04844"/>
    </source>
</evidence>
<organism evidence="7 8">
    <name type="scientific">Helianthus annuus</name>
    <name type="common">Common sunflower</name>
    <dbReference type="NCBI Taxonomy" id="4232"/>
    <lineage>
        <taxon>Eukaryota</taxon>
        <taxon>Viridiplantae</taxon>
        <taxon>Streptophyta</taxon>
        <taxon>Embryophyta</taxon>
        <taxon>Tracheophyta</taxon>
        <taxon>Spermatophyta</taxon>
        <taxon>Magnoliopsida</taxon>
        <taxon>eudicotyledons</taxon>
        <taxon>Gunneridae</taxon>
        <taxon>Pentapetalae</taxon>
        <taxon>asterids</taxon>
        <taxon>campanulids</taxon>
        <taxon>Asterales</taxon>
        <taxon>Asteraceae</taxon>
        <taxon>Asteroideae</taxon>
        <taxon>Heliantheae alliance</taxon>
        <taxon>Heliantheae</taxon>
        <taxon>Helianthus</taxon>
    </lineage>
</organism>
<evidence type="ECO:0000256" key="2">
    <source>
        <dbReference type="ARBA" id="ARBA00022491"/>
    </source>
</evidence>
<dbReference type="Proteomes" id="UP000215914">
    <property type="component" value="Unassembled WGS sequence"/>
</dbReference>
<reference evidence="7" key="1">
    <citation type="journal article" date="2017" name="Nature">
        <title>The sunflower genome provides insights into oil metabolism, flowering and Asterid evolution.</title>
        <authorList>
            <person name="Badouin H."/>
            <person name="Gouzy J."/>
            <person name="Grassa C.J."/>
            <person name="Murat F."/>
            <person name="Staton S.E."/>
            <person name="Cottret L."/>
            <person name="Lelandais-Briere C."/>
            <person name="Owens G.L."/>
            <person name="Carrere S."/>
            <person name="Mayjonade B."/>
            <person name="Legrand L."/>
            <person name="Gill N."/>
            <person name="Kane N.C."/>
            <person name="Bowers J.E."/>
            <person name="Hubner S."/>
            <person name="Bellec A."/>
            <person name="Berard A."/>
            <person name="Berges H."/>
            <person name="Blanchet N."/>
            <person name="Boniface M.C."/>
            <person name="Brunel D."/>
            <person name="Catrice O."/>
            <person name="Chaidir N."/>
            <person name="Claudel C."/>
            <person name="Donnadieu C."/>
            <person name="Faraut T."/>
            <person name="Fievet G."/>
            <person name="Helmstetter N."/>
            <person name="King M."/>
            <person name="Knapp S.J."/>
            <person name="Lai Z."/>
            <person name="Le Paslier M.C."/>
            <person name="Lippi Y."/>
            <person name="Lorenzon L."/>
            <person name="Mandel J.R."/>
            <person name="Marage G."/>
            <person name="Marchand G."/>
            <person name="Marquand E."/>
            <person name="Bret-Mestries E."/>
            <person name="Morien E."/>
            <person name="Nambeesan S."/>
            <person name="Nguyen T."/>
            <person name="Pegot-Espagnet P."/>
            <person name="Pouilly N."/>
            <person name="Raftis F."/>
            <person name="Sallet E."/>
            <person name="Schiex T."/>
            <person name="Thomas J."/>
            <person name="Vandecasteele C."/>
            <person name="Vares D."/>
            <person name="Vear F."/>
            <person name="Vautrin S."/>
            <person name="Crespi M."/>
            <person name="Mangin B."/>
            <person name="Burke J.M."/>
            <person name="Salse J."/>
            <person name="Munos S."/>
            <person name="Vincourt P."/>
            <person name="Rieseberg L.H."/>
            <person name="Langlade N.B."/>
        </authorList>
    </citation>
    <scope>NUCLEOTIDE SEQUENCE</scope>
    <source>
        <tissue evidence="7">Leaves</tissue>
    </source>
</reference>
<comment type="caution">
    <text evidence="7">The sequence shown here is derived from an EMBL/GenBank/DDBJ whole genome shotgun (WGS) entry which is preliminary data.</text>
</comment>
<evidence type="ECO:0000313" key="7">
    <source>
        <dbReference type="EMBL" id="KAF5765615.1"/>
    </source>
</evidence>
<dbReference type="Gramene" id="mRNA:HanXRQr2_Chr15g0705851">
    <property type="protein sequence ID" value="mRNA:HanXRQr2_Chr15g0705851"/>
    <property type="gene ID" value="HanXRQr2_Chr15g0705851"/>
</dbReference>
<name>A0A9K3E236_HELAN</name>
<dbReference type="EMBL" id="MNCJ02000330">
    <property type="protein sequence ID" value="KAF5765615.1"/>
    <property type="molecule type" value="Genomic_DNA"/>
</dbReference>
<accession>A0A9K3E236</accession>
<reference evidence="7" key="2">
    <citation type="submission" date="2020-06" db="EMBL/GenBank/DDBJ databases">
        <title>Helianthus annuus Genome sequencing and assembly Release 2.</title>
        <authorList>
            <person name="Gouzy J."/>
            <person name="Langlade N."/>
            <person name="Munos S."/>
        </authorList>
    </citation>
    <scope>NUCLEOTIDE SEQUENCE</scope>
    <source>
        <tissue evidence="7">Leaves</tissue>
    </source>
</reference>
<keyword evidence="3" id="KW-0805">Transcription regulation</keyword>
<evidence type="ECO:0000256" key="1">
    <source>
        <dbReference type="ARBA" id="ARBA00004123"/>
    </source>
</evidence>
<protein>
    <submittedName>
        <fullName evidence="7">Transcription factor OFP family</fullName>
    </submittedName>
</protein>
<keyword evidence="4" id="KW-0804">Transcription</keyword>